<comment type="caution">
    <text evidence="2">The sequence shown here is derived from an EMBL/GenBank/DDBJ whole genome shotgun (WGS) entry which is preliminary data.</text>
</comment>
<evidence type="ECO:0000313" key="2">
    <source>
        <dbReference type="EMBL" id="CAH9089949.1"/>
    </source>
</evidence>
<proteinExistence type="predicted"/>
<gene>
    <name evidence="2" type="ORF">CEURO_LOCUS11049</name>
</gene>
<evidence type="ECO:0000256" key="1">
    <source>
        <dbReference type="SAM" id="MobiDB-lite"/>
    </source>
</evidence>
<name>A0A9P1E9C7_CUSEU</name>
<sequence>MRPRPMIITRGNNVVGCKRKRVFGTGRYSASFIQQLESADHQRCCSSSRRVYEFCIYWDEQMRKWLSSQGHECPSAMPLVDESLMYENPDSHPKTFEDTWLSFFKSHGIDAEGFFPQTDFSSQGSQESNEPSMSQ</sequence>
<protein>
    <submittedName>
        <fullName evidence="2">Uncharacterized protein</fullName>
    </submittedName>
</protein>
<dbReference type="AlphaFoldDB" id="A0A9P1E9C7"/>
<accession>A0A9P1E9C7</accession>
<keyword evidence="3" id="KW-1185">Reference proteome</keyword>
<dbReference type="Proteomes" id="UP001152484">
    <property type="component" value="Unassembled WGS sequence"/>
</dbReference>
<feature type="compositionally biased region" description="Polar residues" evidence="1">
    <location>
        <begin position="118"/>
        <end position="135"/>
    </location>
</feature>
<feature type="region of interest" description="Disordered" evidence="1">
    <location>
        <begin position="116"/>
        <end position="135"/>
    </location>
</feature>
<organism evidence="2 3">
    <name type="scientific">Cuscuta europaea</name>
    <name type="common">European dodder</name>
    <dbReference type="NCBI Taxonomy" id="41803"/>
    <lineage>
        <taxon>Eukaryota</taxon>
        <taxon>Viridiplantae</taxon>
        <taxon>Streptophyta</taxon>
        <taxon>Embryophyta</taxon>
        <taxon>Tracheophyta</taxon>
        <taxon>Spermatophyta</taxon>
        <taxon>Magnoliopsida</taxon>
        <taxon>eudicotyledons</taxon>
        <taxon>Gunneridae</taxon>
        <taxon>Pentapetalae</taxon>
        <taxon>asterids</taxon>
        <taxon>lamiids</taxon>
        <taxon>Solanales</taxon>
        <taxon>Convolvulaceae</taxon>
        <taxon>Cuscuteae</taxon>
        <taxon>Cuscuta</taxon>
        <taxon>Cuscuta subgen. Cuscuta</taxon>
    </lineage>
</organism>
<reference evidence="2" key="1">
    <citation type="submission" date="2022-07" db="EMBL/GenBank/DDBJ databases">
        <authorList>
            <person name="Macas J."/>
            <person name="Novak P."/>
            <person name="Neumann P."/>
        </authorList>
    </citation>
    <scope>NUCLEOTIDE SEQUENCE</scope>
</reference>
<dbReference type="EMBL" id="CAMAPE010000021">
    <property type="protein sequence ID" value="CAH9089949.1"/>
    <property type="molecule type" value="Genomic_DNA"/>
</dbReference>
<evidence type="ECO:0000313" key="3">
    <source>
        <dbReference type="Proteomes" id="UP001152484"/>
    </source>
</evidence>